<dbReference type="EMBL" id="VCLB01000002">
    <property type="protein sequence ID" value="TNB48988.1"/>
    <property type="molecule type" value="Genomic_DNA"/>
</dbReference>
<reference evidence="3 4" key="1">
    <citation type="submission" date="2019-06" db="EMBL/GenBank/DDBJ databases">
        <title>Martelella lutilitoris sp. nov., isolated from a tidal mudflat.</title>
        <authorList>
            <person name="Kim Y.-J."/>
        </authorList>
    </citation>
    <scope>NUCLEOTIDE SEQUENCE [LARGE SCALE GENOMIC DNA]</scope>
    <source>
        <strain evidence="3 4">GH2-6</strain>
    </source>
</reference>
<sequence length="152" mass="16162">MAAKRIVPATSRTGRISGPLSRISNLTADLIAALELDDVTGTTAFLTNPGVMNACRKLKDGDGHGYTMAELFHGKPVEASTQVPADLGADEDKSALIYGQWGELYMGYWSAVDILINPYHPDVASNGGALLHAFLDADVTVRHGEAFAFAEV</sequence>
<dbReference type="OrthoDB" id="9786516at2"/>
<dbReference type="Proteomes" id="UP000307874">
    <property type="component" value="Unassembled WGS sequence"/>
</dbReference>
<evidence type="ECO:0000313" key="4">
    <source>
        <dbReference type="Proteomes" id="UP000307874"/>
    </source>
</evidence>
<evidence type="ECO:0000313" key="3">
    <source>
        <dbReference type="EMBL" id="TNB48988.1"/>
    </source>
</evidence>
<accession>A0A5C4JU96</accession>
<evidence type="ECO:0000256" key="1">
    <source>
        <dbReference type="ARBA" id="ARBA00004328"/>
    </source>
</evidence>
<dbReference type="NCBIfam" id="TIGR01554">
    <property type="entry name" value="major_cap_HK97"/>
    <property type="match status" value="1"/>
</dbReference>
<proteinExistence type="predicted"/>
<comment type="subcellular location">
    <subcellularLocation>
        <location evidence="1">Virion</location>
    </subcellularLocation>
</comment>
<feature type="domain" description="Phage capsid-like C-terminal" evidence="2">
    <location>
        <begin position="27"/>
        <end position="150"/>
    </location>
</feature>
<keyword evidence="4" id="KW-1185">Reference proteome</keyword>
<dbReference type="InterPro" id="IPR054612">
    <property type="entry name" value="Phage_capsid-like_C"/>
</dbReference>
<evidence type="ECO:0000259" key="2">
    <source>
        <dbReference type="Pfam" id="PF05065"/>
    </source>
</evidence>
<dbReference type="AlphaFoldDB" id="A0A5C4JU96"/>
<organism evidence="3 4">
    <name type="scientific">Martelella lutilitoris</name>
    <dbReference type="NCBI Taxonomy" id="2583532"/>
    <lineage>
        <taxon>Bacteria</taxon>
        <taxon>Pseudomonadati</taxon>
        <taxon>Pseudomonadota</taxon>
        <taxon>Alphaproteobacteria</taxon>
        <taxon>Hyphomicrobiales</taxon>
        <taxon>Aurantimonadaceae</taxon>
        <taxon>Martelella</taxon>
    </lineage>
</organism>
<gene>
    <name evidence="3" type="ORF">FF124_03045</name>
</gene>
<comment type="caution">
    <text evidence="3">The sequence shown here is derived from an EMBL/GenBank/DDBJ whole genome shotgun (WGS) entry which is preliminary data.</text>
</comment>
<protein>
    <submittedName>
        <fullName evidence="3">Phage major capsid protein</fullName>
    </submittedName>
</protein>
<dbReference type="Pfam" id="PF05065">
    <property type="entry name" value="Phage_capsid"/>
    <property type="match status" value="1"/>
</dbReference>
<dbReference type="SUPFAM" id="SSF56563">
    <property type="entry name" value="Major capsid protein gp5"/>
    <property type="match status" value="1"/>
</dbReference>
<name>A0A5C4JU96_9HYPH</name>
<dbReference type="InterPro" id="IPR024455">
    <property type="entry name" value="Phage_capsid"/>
</dbReference>